<feature type="non-terminal residue" evidence="2">
    <location>
        <position position="1"/>
    </location>
</feature>
<dbReference type="EMBL" id="LEKV01005748">
    <property type="protein sequence ID" value="KVH87870.1"/>
    <property type="molecule type" value="Genomic_DNA"/>
</dbReference>
<dbReference type="Gramene" id="KVH87870">
    <property type="protein sequence ID" value="KVH87870"/>
    <property type="gene ID" value="Ccrd_024816"/>
</dbReference>
<name>A0A103XBW8_CYNCS</name>
<feature type="transmembrane region" description="Helical" evidence="1">
    <location>
        <begin position="81"/>
        <end position="103"/>
    </location>
</feature>
<keyword evidence="1" id="KW-1133">Transmembrane helix</keyword>
<accession>A0A103XBW8</accession>
<sequence length="119" mass="13889">MKGEQSPSVANVELSSLALFTTLVTLLRRGMIKLGKQKRVVLTLSKLMFFGTLMSLFLVSMIFLATWILSGFLKPFKMKRFIFFFVWGHMFVPNGIMGFPTWLHYIPRIELQDENTWFM</sequence>
<feature type="transmembrane region" description="Helical" evidence="1">
    <location>
        <begin position="47"/>
        <end position="69"/>
    </location>
</feature>
<evidence type="ECO:0000256" key="1">
    <source>
        <dbReference type="SAM" id="Phobius"/>
    </source>
</evidence>
<dbReference type="AlphaFoldDB" id="A0A103XBW8"/>
<reference evidence="2 3" key="1">
    <citation type="journal article" date="2016" name="Sci. Rep.">
        <title>The genome sequence of the outbreeding globe artichoke constructed de novo incorporating a phase-aware low-pass sequencing strategy of F1 progeny.</title>
        <authorList>
            <person name="Scaglione D."/>
            <person name="Reyes-Chin-Wo S."/>
            <person name="Acquadro A."/>
            <person name="Froenicke L."/>
            <person name="Portis E."/>
            <person name="Beitel C."/>
            <person name="Tirone M."/>
            <person name="Mauro R."/>
            <person name="Lo Monaco A."/>
            <person name="Mauromicale G."/>
            <person name="Faccioli P."/>
            <person name="Cattivelli L."/>
            <person name="Rieseberg L."/>
            <person name="Michelmore R."/>
            <person name="Lanteri S."/>
        </authorList>
    </citation>
    <scope>NUCLEOTIDE SEQUENCE [LARGE SCALE GENOMIC DNA]</scope>
    <source>
        <strain evidence="2">2C</strain>
    </source>
</reference>
<organism evidence="2 3">
    <name type="scientific">Cynara cardunculus var. scolymus</name>
    <name type="common">Globe artichoke</name>
    <name type="synonym">Cynara scolymus</name>
    <dbReference type="NCBI Taxonomy" id="59895"/>
    <lineage>
        <taxon>Eukaryota</taxon>
        <taxon>Viridiplantae</taxon>
        <taxon>Streptophyta</taxon>
        <taxon>Embryophyta</taxon>
        <taxon>Tracheophyta</taxon>
        <taxon>Spermatophyta</taxon>
        <taxon>Magnoliopsida</taxon>
        <taxon>eudicotyledons</taxon>
        <taxon>Gunneridae</taxon>
        <taxon>Pentapetalae</taxon>
        <taxon>asterids</taxon>
        <taxon>campanulids</taxon>
        <taxon>Asterales</taxon>
        <taxon>Asteraceae</taxon>
        <taxon>Carduoideae</taxon>
        <taxon>Cardueae</taxon>
        <taxon>Carduinae</taxon>
        <taxon>Cynara</taxon>
    </lineage>
</organism>
<keyword evidence="1" id="KW-0812">Transmembrane</keyword>
<proteinExistence type="predicted"/>
<dbReference type="Proteomes" id="UP000243975">
    <property type="component" value="Unassembled WGS sequence"/>
</dbReference>
<keyword evidence="1" id="KW-0472">Membrane</keyword>
<comment type="caution">
    <text evidence="2">The sequence shown here is derived from an EMBL/GenBank/DDBJ whole genome shotgun (WGS) entry which is preliminary data.</text>
</comment>
<evidence type="ECO:0000313" key="3">
    <source>
        <dbReference type="Proteomes" id="UP000243975"/>
    </source>
</evidence>
<keyword evidence="3" id="KW-1185">Reference proteome</keyword>
<protein>
    <submittedName>
        <fullName evidence="2">Uncharacterized protein</fullName>
    </submittedName>
</protein>
<gene>
    <name evidence="2" type="ORF">Ccrd_024816</name>
</gene>
<feature type="transmembrane region" description="Helical" evidence="1">
    <location>
        <begin position="6"/>
        <end position="27"/>
    </location>
</feature>
<evidence type="ECO:0000313" key="2">
    <source>
        <dbReference type="EMBL" id="KVH87870.1"/>
    </source>
</evidence>